<dbReference type="OrthoDB" id="5405126at2759"/>
<sequence length="362" mass="41845">MSTRVLTPGLRLAAWRKTRPVGAAALCASRHFSSTRALDLRVTAMFSETGHQRLDEQLTRIQDTIIMPAYLPAKQRKMVFNPRFASQLQKDPLSIEIDGIDYRFRALDRFKDVPNSKNALTDALNLMAEAGNFKNLPTLLSGYRKAGIVINPHQKSKITRRVVEDGNVSAIVECAIHTDKTGYTITRMEDLLRMLLSLNQRIVASGWSLEEATRAVKTRNNIMELLERPEHNCKHSLRSDYKLQLRMPVMLLMMFSKVSFIKAKKEAGQDVSTDMKEVQQDIVRLKTLWDFCMAKVWEVWDIPDYIELAPDRYFDVKQKKVLRRRLRARNMRPRLDKHYKACLNSTAFALFCEEEFGRVQVH</sequence>
<evidence type="ECO:0000313" key="2">
    <source>
        <dbReference type="Proteomes" id="UP000224854"/>
    </source>
</evidence>
<proteinExistence type="predicted"/>
<comment type="caution">
    <text evidence="1">The sequence shown here is derived from an EMBL/GenBank/DDBJ whole genome shotgun (WGS) entry which is preliminary data.</text>
</comment>
<dbReference type="EMBL" id="NJEU01000241">
    <property type="protein sequence ID" value="PHH78047.1"/>
    <property type="molecule type" value="Genomic_DNA"/>
</dbReference>
<name>A0A2C5ZAJ7_9HYPO</name>
<dbReference type="Proteomes" id="UP000224854">
    <property type="component" value="Unassembled WGS sequence"/>
</dbReference>
<organism evidence="1 2">
    <name type="scientific">Ophiocordyceps australis</name>
    <dbReference type="NCBI Taxonomy" id="1399860"/>
    <lineage>
        <taxon>Eukaryota</taxon>
        <taxon>Fungi</taxon>
        <taxon>Dikarya</taxon>
        <taxon>Ascomycota</taxon>
        <taxon>Pezizomycotina</taxon>
        <taxon>Sordariomycetes</taxon>
        <taxon>Hypocreomycetidae</taxon>
        <taxon>Hypocreales</taxon>
        <taxon>Ophiocordycipitaceae</taxon>
        <taxon>Ophiocordyceps</taxon>
    </lineage>
</organism>
<evidence type="ECO:0000313" key="1">
    <source>
        <dbReference type="EMBL" id="PHH78047.1"/>
    </source>
</evidence>
<reference evidence="1 2" key="1">
    <citation type="submission" date="2017-06" db="EMBL/GenBank/DDBJ databases">
        <title>Ant-infecting Ophiocordyceps genomes reveal a high diversity of potential behavioral manipulation genes and a possible major role for enterotoxins.</title>
        <authorList>
            <person name="De Bekker C."/>
            <person name="Evans H.C."/>
            <person name="Brachmann A."/>
            <person name="Hughes D.P."/>
        </authorList>
    </citation>
    <scope>NUCLEOTIDE SEQUENCE [LARGE SCALE GENOMIC DNA]</scope>
    <source>
        <strain evidence="1 2">1348a</strain>
    </source>
</reference>
<gene>
    <name evidence="1" type="ORF">CDD82_3248</name>
</gene>
<dbReference type="AlphaFoldDB" id="A0A2C5ZAJ7"/>
<keyword evidence="2" id="KW-1185">Reference proteome</keyword>
<protein>
    <submittedName>
        <fullName evidence="1">Uncharacterized protein</fullName>
    </submittedName>
</protein>
<accession>A0A2C5ZAJ7</accession>